<dbReference type="Proteomes" id="UP001396334">
    <property type="component" value="Unassembled WGS sequence"/>
</dbReference>
<dbReference type="InterPro" id="IPR051504">
    <property type="entry name" value="Plant_metabolite_acyltrans"/>
</dbReference>
<proteinExistence type="predicted"/>
<keyword evidence="1" id="KW-0808">Transferase</keyword>
<sequence>MEAIPESSVKVVEEVSHVSPPPGSVPTASLPLTFFDLLFLVTIPVNCNWMRRLFFYEFERPASDFMQTVVPGLKTSLLLALQRFFPFAGNVVFPPPPRMPYIVYTEGDSVSFVVKETSADFNHLADDHVRDHEGFLALVPQRPPGTESTSSSNDTDGCRQEPAMAVQVTLFPNAGFSIGVGFSHNVADGRTFAHFMKSWASIHRCQGDLACLDNYLPSFDRGSVNDPLGLASLFMKDVERAFRGTNSPNISFNNLRVTYRIKRSQVELLKDWVKTKCIEVNGSSPIKSVNICSNMCLYVGLLDQTTPNPDSSASIIDRLGRTFVFPLPSRLQSLPKSTRNILRELPHVTFDISKEE</sequence>
<keyword evidence="2" id="KW-0012">Acyltransferase</keyword>
<protein>
    <submittedName>
        <fullName evidence="3">Uncharacterized protein</fullName>
    </submittedName>
</protein>
<evidence type="ECO:0000256" key="1">
    <source>
        <dbReference type="ARBA" id="ARBA00022679"/>
    </source>
</evidence>
<accession>A0ABR2PSI0</accession>
<dbReference type="Pfam" id="PF02458">
    <property type="entry name" value="Transferase"/>
    <property type="match status" value="1"/>
</dbReference>
<dbReference type="PANTHER" id="PTHR31625">
    <property type="match status" value="1"/>
</dbReference>
<evidence type="ECO:0000256" key="2">
    <source>
        <dbReference type="ARBA" id="ARBA00023315"/>
    </source>
</evidence>
<organism evidence="3 4">
    <name type="scientific">Hibiscus sabdariffa</name>
    <name type="common">roselle</name>
    <dbReference type="NCBI Taxonomy" id="183260"/>
    <lineage>
        <taxon>Eukaryota</taxon>
        <taxon>Viridiplantae</taxon>
        <taxon>Streptophyta</taxon>
        <taxon>Embryophyta</taxon>
        <taxon>Tracheophyta</taxon>
        <taxon>Spermatophyta</taxon>
        <taxon>Magnoliopsida</taxon>
        <taxon>eudicotyledons</taxon>
        <taxon>Gunneridae</taxon>
        <taxon>Pentapetalae</taxon>
        <taxon>rosids</taxon>
        <taxon>malvids</taxon>
        <taxon>Malvales</taxon>
        <taxon>Malvaceae</taxon>
        <taxon>Malvoideae</taxon>
        <taxon>Hibiscus</taxon>
    </lineage>
</organism>
<reference evidence="3 4" key="1">
    <citation type="journal article" date="2024" name="G3 (Bethesda)">
        <title>Genome assembly of Hibiscus sabdariffa L. provides insights into metabolisms of medicinal natural products.</title>
        <authorList>
            <person name="Kim T."/>
        </authorList>
    </citation>
    <scope>NUCLEOTIDE SEQUENCE [LARGE SCALE GENOMIC DNA]</scope>
    <source>
        <strain evidence="3">TK-2024</strain>
        <tissue evidence="3">Old leaves</tissue>
    </source>
</reference>
<gene>
    <name evidence="3" type="ORF">V6N11_062281</name>
</gene>
<evidence type="ECO:0000313" key="3">
    <source>
        <dbReference type="EMBL" id="KAK8991262.1"/>
    </source>
</evidence>
<dbReference type="EMBL" id="JBBPBN010000052">
    <property type="protein sequence ID" value="KAK8991262.1"/>
    <property type="molecule type" value="Genomic_DNA"/>
</dbReference>
<comment type="caution">
    <text evidence="3">The sequence shown here is derived from an EMBL/GenBank/DDBJ whole genome shotgun (WGS) entry which is preliminary data.</text>
</comment>
<dbReference type="Gene3D" id="3.30.559.10">
    <property type="entry name" value="Chloramphenicol acetyltransferase-like domain"/>
    <property type="match status" value="1"/>
</dbReference>
<keyword evidence="4" id="KW-1185">Reference proteome</keyword>
<evidence type="ECO:0000313" key="4">
    <source>
        <dbReference type="Proteomes" id="UP001396334"/>
    </source>
</evidence>
<name>A0ABR2PSI0_9ROSI</name>
<dbReference type="InterPro" id="IPR023213">
    <property type="entry name" value="CAT-like_dom_sf"/>
</dbReference>